<accession>A0A834WIQ7</accession>
<dbReference type="InterPro" id="IPR044822">
    <property type="entry name" value="Myb_DNA-bind_4"/>
</dbReference>
<dbReference type="FunFam" id="1.10.10.60:FF:000152">
    <property type="entry name" value="Trihelix transcription factor ASIL2"/>
    <property type="match status" value="1"/>
</dbReference>
<protein>
    <submittedName>
        <fullName evidence="3">Trihelix transcription factor ASIL2</fullName>
    </submittedName>
</protein>
<reference evidence="3" key="1">
    <citation type="submission" date="2020-09" db="EMBL/GenBank/DDBJ databases">
        <title>Genome-Enabled Discovery of Anthraquinone Biosynthesis in Senna tora.</title>
        <authorList>
            <person name="Kang S.-H."/>
            <person name="Pandey R.P."/>
            <person name="Lee C.-M."/>
            <person name="Sim J.-S."/>
            <person name="Jeong J.-T."/>
            <person name="Choi B.-S."/>
            <person name="Jung M."/>
            <person name="Ginzburg D."/>
            <person name="Zhao K."/>
            <person name="Won S.Y."/>
            <person name="Oh T.-J."/>
            <person name="Yu Y."/>
            <person name="Kim N.-H."/>
            <person name="Lee O.R."/>
            <person name="Lee T.-H."/>
            <person name="Bashyal P."/>
            <person name="Kim T.-S."/>
            <person name="Lee W.-H."/>
            <person name="Kawkins C."/>
            <person name="Kim C.-K."/>
            <person name="Kim J.S."/>
            <person name="Ahn B.O."/>
            <person name="Rhee S.Y."/>
            <person name="Sohng J.K."/>
        </authorList>
    </citation>
    <scope>NUCLEOTIDE SEQUENCE</scope>
    <source>
        <tissue evidence="3">Leaf</tissue>
    </source>
</reference>
<gene>
    <name evidence="3" type="ORF">G2W53_022879</name>
</gene>
<dbReference type="OrthoDB" id="1900300at2759"/>
<feature type="compositionally biased region" description="Polar residues" evidence="1">
    <location>
        <begin position="243"/>
        <end position="266"/>
    </location>
</feature>
<dbReference type="PANTHER" id="PTHR31307:SF7">
    <property type="entry name" value="SEQUENCE-SPECIFIC DNA BINDING TRANSCRIPTION FACTOR"/>
    <property type="match status" value="1"/>
</dbReference>
<feature type="compositionally biased region" description="Polar residues" evidence="1">
    <location>
        <begin position="174"/>
        <end position="185"/>
    </location>
</feature>
<dbReference type="PANTHER" id="PTHR31307">
    <property type="entry name" value="TRIHELIX TRANSCRIPTION FACTOR ASIL2"/>
    <property type="match status" value="1"/>
</dbReference>
<feature type="compositionally biased region" description="Low complexity" evidence="1">
    <location>
        <begin position="210"/>
        <end position="219"/>
    </location>
</feature>
<feature type="compositionally biased region" description="Polar residues" evidence="1">
    <location>
        <begin position="95"/>
        <end position="110"/>
    </location>
</feature>
<dbReference type="Pfam" id="PF13837">
    <property type="entry name" value="Myb_DNA-bind_4"/>
    <property type="match status" value="1"/>
</dbReference>
<comment type="caution">
    <text evidence="3">The sequence shown here is derived from an EMBL/GenBank/DDBJ whole genome shotgun (WGS) entry which is preliminary data.</text>
</comment>
<feature type="compositionally biased region" description="Gly residues" evidence="1">
    <location>
        <begin position="35"/>
        <end position="49"/>
    </location>
</feature>
<dbReference type="Proteomes" id="UP000634136">
    <property type="component" value="Unassembled WGS sequence"/>
</dbReference>
<sequence length="386" mass="41796">MALTSPPTKELGSPQNKTHHVANKLIQSPRKLPVTGGGGGGGGGAGGGGDRLKRDEWSEGAVSTLLEAYEAKWVLRNRAKLKGHDWEDVARYVSSRANSTKSPKTQTQCKNKIESMKKRYRSESAGGGGDASSSWPLYSRLDLLLRGTGPPAPATTPPPQTQTQPQPPAAATAVSLSPHQGSNQGLMLLEPPLAVSEPPPHLQPPPPAPAAAVAAATPPRLNAQNSHGSNGVDRVPKEDGLGTNKSSEQVSNKNNAILDTDSSTPALYSHSKEHPTRSNNNNNKRKMKMDHRNNDVVTKKKRRKDEKHMEIAESIRWLAEVVVRSEQARMDTMKEIEKMRVEAEAKRGEMDLKRTEIIANTQLEIARIFASVNNKGVDSSLRIGRS</sequence>
<feature type="region of interest" description="Disordered" evidence="1">
    <location>
        <begin position="94"/>
        <end position="306"/>
    </location>
</feature>
<evidence type="ECO:0000256" key="1">
    <source>
        <dbReference type="SAM" id="MobiDB-lite"/>
    </source>
</evidence>
<feature type="compositionally biased region" description="Pro residues" evidence="1">
    <location>
        <begin position="197"/>
        <end position="209"/>
    </location>
</feature>
<dbReference type="AlphaFoldDB" id="A0A834WIQ7"/>
<feature type="domain" description="Myb/SANT-like DNA-binding" evidence="2">
    <location>
        <begin position="54"/>
        <end position="143"/>
    </location>
</feature>
<dbReference type="InterPro" id="IPR044823">
    <property type="entry name" value="ASIL1/2-like"/>
</dbReference>
<proteinExistence type="predicted"/>
<dbReference type="EMBL" id="JAAIUW010000007">
    <property type="protein sequence ID" value="KAF7824735.1"/>
    <property type="molecule type" value="Genomic_DNA"/>
</dbReference>
<evidence type="ECO:0000313" key="4">
    <source>
        <dbReference type="Proteomes" id="UP000634136"/>
    </source>
</evidence>
<evidence type="ECO:0000259" key="2">
    <source>
        <dbReference type="Pfam" id="PF13837"/>
    </source>
</evidence>
<dbReference type="Gene3D" id="1.10.10.60">
    <property type="entry name" value="Homeodomain-like"/>
    <property type="match status" value="1"/>
</dbReference>
<organism evidence="3 4">
    <name type="scientific">Senna tora</name>
    <dbReference type="NCBI Taxonomy" id="362788"/>
    <lineage>
        <taxon>Eukaryota</taxon>
        <taxon>Viridiplantae</taxon>
        <taxon>Streptophyta</taxon>
        <taxon>Embryophyta</taxon>
        <taxon>Tracheophyta</taxon>
        <taxon>Spermatophyta</taxon>
        <taxon>Magnoliopsida</taxon>
        <taxon>eudicotyledons</taxon>
        <taxon>Gunneridae</taxon>
        <taxon>Pentapetalae</taxon>
        <taxon>rosids</taxon>
        <taxon>fabids</taxon>
        <taxon>Fabales</taxon>
        <taxon>Fabaceae</taxon>
        <taxon>Caesalpinioideae</taxon>
        <taxon>Cassia clade</taxon>
        <taxon>Senna</taxon>
    </lineage>
</organism>
<feature type="compositionally biased region" description="Pro residues" evidence="1">
    <location>
        <begin position="150"/>
        <end position="168"/>
    </location>
</feature>
<feature type="region of interest" description="Disordered" evidence="1">
    <location>
        <begin position="1"/>
        <end position="55"/>
    </location>
</feature>
<keyword evidence="4" id="KW-1185">Reference proteome</keyword>
<evidence type="ECO:0000313" key="3">
    <source>
        <dbReference type="EMBL" id="KAF7824735.1"/>
    </source>
</evidence>
<name>A0A834WIQ7_9FABA</name>